<dbReference type="Proteomes" id="UP000613512">
    <property type="component" value="Unassembled WGS sequence"/>
</dbReference>
<evidence type="ECO:0000256" key="5">
    <source>
        <dbReference type="ARBA" id="ARBA00023251"/>
    </source>
</evidence>
<dbReference type="Pfam" id="PF00583">
    <property type="entry name" value="Acetyltransf_1"/>
    <property type="match status" value="1"/>
</dbReference>
<dbReference type="SUPFAM" id="SSF55729">
    <property type="entry name" value="Acyl-CoA N-acyltransferases (Nat)"/>
    <property type="match status" value="1"/>
</dbReference>
<proteinExistence type="predicted"/>
<dbReference type="GO" id="GO:0046677">
    <property type="term" value="P:response to antibiotic"/>
    <property type="evidence" value="ECO:0007669"/>
    <property type="project" value="UniProtKB-KW"/>
</dbReference>
<comment type="subunit">
    <text evidence="1">Homodimer.</text>
</comment>
<feature type="domain" description="N-acetyltransferase" evidence="9">
    <location>
        <begin position="5"/>
        <end position="147"/>
    </location>
</feature>
<keyword evidence="6" id="KW-0012">Acyltransferase</keyword>
<sequence length="147" mass="16829">MGKVIEVDQNHLNELVHLAMKLYKNSSSLELKSEFQNSLSSPKVKFLLYIIDKKAVGFIHLSIREDYVEGAQYSPTGYIEGVYVEPEHRRKGISTKLFNSGKEWLIENGCKQIGSDMEIDNQDSYPFHISLGFREAGRIITFIKDLD</sequence>
<dbReference type="PROSITE" id="PS51186">
    <property type="entry name" value="GNAT"/>
    <property type="match status" value="1"/>
</dbReference>
<evidence type="ECO:0000256" key="7">
    <source>
        <dbReference type="ARBA" id="ARBA00029660"/>
    </source>
</evidence>
<dbReference type="EC" id="2.3.1.82" evidence="2"/>
<evidence type="ECO:0000259" key="9">
    <source>
        <dbReference type="PROSITE" id="PS51186"/>
    </source>
</evidence>
<evidence type="ECO:0000256" key="3">
    <source>
        <dbReference type="ARBA" id="ARBA00017677"/>
    </source>
</evidence>
<evidence type="ECO:0000256" key="4">
    <source>
        <dbReference type="ARBA" id="ARBA00022679"/>
    </source>
</evidence>
<keyword evidence="5" id="KW-0046">Antibiotic resistance</keyword>
<protein>
    <recommendedName>
        <fullName evidence="3">Aminoglycoside N(6')-acetyltransferase type 1</fullName>
        <ecNumber evidence="2">2.3.1.82</ecNumber>
    </recommendedName>
    <alternativeName>
        <fullName evidence="7">Aminoglycoside resistance protein</fullName>
    </alternativeName>
</protein>
<evidence type="ECO:0000256" key="1">
    <source>
        <dbReference type="ARBA" id="ARBA00011738"/>
    </source>
</evidence>
<dbReference type="AlphaFoldDB" id="A0A916S256"/>
<comment type="catalytic activity">
    <reaction evidence="8">
        <text>kanamycin B + acetyl-CoA = N(6')-acetylkanamycin B + CoA + H(+)</text>
        <dbReference type="Rhea" id="RHEA:16449"/>
        <dbReference type="ChEBI" id="CHEBI:15378"/>
        <dbReference type="ChEBI" id="CHEBI:57287"/>
        <dbReference type="ChEBI" id="CHEBI:57288"/>
        <dbReference type="ChEBI" id="CHEBI:58390"/>
        <dbReference type="ChEBI" id="CHEBI:58549"/>
        <dbReference type="EC" id="2.3.1.82"/>
    </reaction>
</comment>
<name>A0A916S256_9BACI</name>
<gene>
    <name evidence="10" type="ORF">GCM10008025_22080</name>
</gene>
<accession>A0A916S256</accession>
<keyword evidence="4" id="KW-0808">Transferase</keyword>
<comment type="caution">
    <text evidence="10">The sequence shown here is derived from an EMBL/GenBank/DDBJ whole genome shotgun (WGS) entry which is preliminary data.</text>
</comment>
<dbReference type="GO" id="GO:0047663">
    <property type="term" value="F:aminoglycoside 6'-N-acetyltransferase activity"/>
    <property type="evidence" value="ECO:0007669"/>
    <property type="project" value="UniProtKB-EC"/>
</dbReference>
<dbReference type="PIRSF" id="PIRSF000452">
    <property type="entry name" value="6-N-acetyltransf"/>
    <property type="match status" value="1"/>
</dbReference>
<dbReference type="RefSeq" id="WP_188384722.1">
    <property type="nucleotide sequence ID" value="NZ_BMEY01000010.1"/>
</dbReference>
<organism evidence="10 11">
    <name type="scientific">Ornithinibacillus halotolerans</name>
    <dbReference type="NCBI Taxonomy" id="1274357"/>
    <lineage>
        <taxon>Bacteria</taxon>
        <taxon>Bacillati</taxon>
        <taxon>Bacillota</taxon>
        <taxon>Bacilli</taxon>
        <taxon>Bacillales</taxon>
        <taxon>Bacillaceae</taxon>
        <taxon>Ornithinibacillus</taxon>
    </lineage>
</organism>
<evidence type="ECO:0000256" key="6">
    <source>
        <dbReference type="ARBA" id="ARBA00023315"/>
    </source>
</evidence>
<dbReference type="EMBL" id="BMEY01000010">
    <property type="protein sequence ID" value="GGA78185.1"/>
    <property type="molecule type" value="Genomic_DNA"/>
</dbReference>
<evidence type="ECO:0000256" key="8">
    <source>
        <dbReference type="ARBA" id="ARBA00048923"/>
    </source>
</evidence>
<dbReference type="Gene3D" id="3.40.630.30">
    <property type="match status" value="1"/>
</dbReference>
<dbReference type="CDD" id="cd04301">
    <property type="entry name" value="NAT_SF"/>
    <property type="match status" value="1"/>
</dbReference>
<dbReference type="InterPro" id="IPR000182">
    <property type="entry name" value="GNAT_dom"/>
</dbReference>
<reference evidence="10" key="2">
    <citation type="submission" date="2020-09" db="EMBL/GenBank/DDBJ databases">
        <authorList>
            <person name="Sun Q."/>
            <person name="Zhou Y."/>
        </authorList>
    </citation>
    <scope>NUCLEOTIDE SEQUENCE</scope>
    <source>
        <strain evidence="10">CGMCC 1.12408</strain>
    </source>
</reference>
<dbReference type="PANTHER" id="PTHR43072">
    <property type="entry name" value="N-ACETYLTRANSFERASE"/>
    <property type="match status" value="1"/>
</dbReference>
<dbReference type="InterPro" id="IPR024170">
    <property type="entry name" value="Aminoglycoside_N6-AcTrfrase"/>
</dbReference>
<dbReference type="InterPro" id="IPR016181">
    <property type="entry name" value="Acyl_CoA_acyltransferase"/>
</dbReference>
<evidence type="ECO:0000313" key="11">
    <source>
        <dbReference type="Proteomes" id="UP000613512"/>
    </source>
</evidence>
<keyword evidence="11" id="KW-1185">Reference proteome</keyword>
<reference evidence="10" key="1">
    <citation type="journal article" date="2014" name="Int. J. Syst. Evol. Microbiol.">
        <title>Complete genome sequence of Corynebacterium casei LMG S-19264T (=DSM 44701T), isolated from a smear-ripened cheese.</title>
        <authorList>
            <consortium name="US DOE Joint Genome Institute (JGI-PGF)"/>
            <person name="Walter F."/>
            <person name="Albersmeier A."/>
            <person name="Kalinowski J."/>
            <person name="Ruckert C."/>
        </authorList>
    </citation>
    <scope>NUCLEOTIDE SEQUENCE</scope>
    <source>
        <strain evidence="10">CGMCC 1.12408</strain>
    </source>
</reference>
<evidence type="ECO:0000313" key="10">
    <source>
        <dbReference type="EMBL" id="GGA78185.1"/>
    </source>
</evidence>
<dbReference type="NCBIfam" id="NF043067">
    <property type="entry name" value="AAC_6p_group_E"/>
    <property type="match status" value="1"/>
</dbReference>
<evidence type="ECO:0000256" key="2">
    <source>
        <dbReference type="ARBA" id="ARBA00012888"/>
    </source>
</evidence>